<dbReference type="Pfam" id="PF00155">
    <property type="entry name" value="Aminotran_1_2"/>
    <property type="match status" value="1"/>
</dbReference>
<feature type="domain" description="Aminotransferase class I/classII large" evidence="4">
    <location>
        <begin position="45"/>
        <end position="383"/>
    </location>
</feature>
<dbReference type="PANTHER" id="PTHR13693">
    <property type="entry name" value="CLASS II AMINOTRANSFERASE/8-AMINO-7-OXONONANOATE SYNTHASE"/>
    <property type="match status" value="1"/>
</dbReference>
<comment type="caution">
    <text evidence="5">The sequence shown here is derived from an EMBL/GenBank/DDBJ whole genome shotgun (WGS) entry which is preliminary data.</text>
</comment>
<dbReference type="InterPro" id="IPR015424">
    <property type="entry name" value="PyrdxlP-dep_Trfase"/>
</dbReference>
<keyword evidence="3" id="KW-0663">Pyridoxal phosphate</keyword>
<keyword evidence="2" id="KW-0808">Transferase</keyword>
<comment type="cofactor">
    <cofactor evidence="1">
        <name>pyridoxal 5'-phosphate</name>
        <dbReference type="ChEBI" id="CHEBI:597326"/>
    </cofactor>
</comment>
<evidence type="ECO:0000313" key="6">
    <source>
        <dbReference type="Proteomes" id="UP001165541"/>
    </source>
</evidence>
<proteinExistence type="predicted"/>
<evidence type="ECO:0000313" key="5">
    <source>
        <dbReference type="EMBL" id="MCM5681956.1"/>
    </source>
</evidence>
<dbReference type="Gene3D" id="3.40.640.10">
    <property type="entry name" value="Type I PLP-dependent aspartate aminotransferase-like (Major domain)"/>
    <property type="match status" value="1"/>
</dbReference>
<dbReference type="EMBL" id="JAMKFE010000015">
    <property type="protein sequence ID" value="MCM5681956.1"/>
    <property type="molecule type" value="Genomic_DNA"/>
</dbReference>
<dbReference type="InterPro" id="IPR015422">
    <property type="entry name" value="PyrdxlP-dep_Trfase_small"/>
</dbReference>
<gene>
    <name evidence="5" type="primary">cqsA</name>
    <name evidence="5" type="ORF">M8A51_20710</name>
</gene>
<sequence>MTRAATPNFLDQQIDRFFRKRFFDHPEKPGLPFWYSVEAPASASLSLQSNDYLSLAEHPHIVESTVASLRRHSSSSVMSPIFVFLRGGATPSARFEERLAQYVGMDAGILCQSGYDANVGLLQVVAQKGLPVYIDQYAHASLWQGIHAAEARAVHFKHNDTEDLRRLIVENGPGVIVVDSVYSTSGSVCPLARMADMAEEFGCVFVVDESHSLGTHGAHGEGLVHTLGLSDRVHFITSSLAKAFAYRAGFIACSERYVEYIRFTAFPAIFSSTLLEHEVARLDATLDVIASEPDRRTRLWRNTRLLRDGMTELGYDISNGTEQIIGIRSGPVLNAVALRDAMERRGIYGSLFWYPATEWRNAILRLTVNAGLNDYEIGRVLEAMEYARPFLKPGRGAATRPSAEARDTRETNPAEAAAELQEAVAC</sequence>
<evidence type="ECO:0000256" key="3">
    <source>
        <dbReference type="ARBA" id="ARBA00022898"/>
    </source>
</evidence>
<reference evidence="5" key="1">
    <citation type="submission" date="2022-05" db="EMBL/GenBank/DDBJ databases">
        <title>Schlegelella sp. nov., isolated from mangrove soil.</title>
        <authorList>
            <person name="Liu Y."/>
            <person name="Ge X."/>
            <person name="Liu W."/>
        </authorList>
    </citation>
    <scope>NUCLEOTIDE SEQUENCE</scope>
    <source>
        <strain evidence="5">S2-27</strain>
    </source>
</reference>
<organism evidence="5 6">
    <name type="scientific">Caldimonas mangrovi</name>
    <dbReference type="NCBI Taxonomy" id="2944811"/>
    <lineage>
        <taxon>Bacteria</taxon>
        <taxon>Pseudomonadati</taxon>
        <taxon>Pseudomonadota</taxon>
        <taxon>Betaproteobacteria</taxon>
        <taxon>Burkholderiales</taxon>
        <taxon>Sphaerotilaceae</taxon>
        <taxon>Caldimonas</taxon>
    </lineage>
</organism>
<dbReference type="RefSeq" id="WP_251780437.1">
    <property type="nucleotide sequence ID" value="NZ_JAMKFE010000015.1"/>
</dbReference>
<name>A0ABT0YT96_9BURK</name>
<dbReference type="PANTHER" id="PTHR13693:SF100">
    <property type="entry name" value="8-AMINO-7-OXONONANOATE SYNTHASE"/>
    <property type="match status" value="1"/>
</dbReference>
<dbReference type="Proteomes" id="UP001165541">
    <property type="component" value="Unassembled WGS sequence"/>
</dbReference>
<evidence type="ECO:0000256" key="2">
    <source>
        <dbReference type="ARBA" id="ARBA00022679"/>
    </source>
</evidence>
<dbReference type="InterPro" id="IPR004839">
    <property type="entry name" value="Aminotransferase_I/II_large"/>
</dbReference>
<evidence type="ECO:0000259" key="4">
    <source>
        <dbReference type="Pfam" id="PF00155"/>
    </source>
</evidence>
<dbReference type="InterPro" id="IPR050087">
    <property type="entry name" value="AON_synthase_class-II"/>
</dbReference>
<accession>A0ABT0YT96</accession>
<dbReference type="SUPFAM" id="SSF53383">
    <property type="entry name" value="PLP-dependent transferases"/>
    <property type="match status" value="1"/>
</dbReference>
<dbReference type="Gene3D" id="3.90.1150.10">
    <property type="entry name" value="Aspartate Aminotransferase, domain 1"/>
    <property type="match status" value="1"/>
</dbReference>
<keyword evidence="6" id="KW-1185">Reference proteome</keyword>
<protein>
    <submittedName>
        <fullName evidence="5">Quorum-sensing autoinducer CAI-1 synthase</fullName>
    </submittedName>
</protein>
<dbReference type="NCBIfam" id="NF005526">
    <property type="entry name" value="PRK07179.1"/>
    <property type="match status" value="1"/>
</dbReference>
<evidence type="ECO:0000256" key="1">
    <source>
        <dbReference type="ARBA" id="ARBA00001933"/>
    </source>
</evidence>
<dbReference type="InterPro" id="IPR015421">
    <property type="entry name" value="PyrdxlP-dep_Trfase_major"/>
</dbReference>